<keyword evidence="2" id="KW-1003">Cell membrane</keyword>
<dbReference type="PANTHER" id="PTHR39087">
    <property type="entry name" value="UPF0104 MEMBRANE PROTEIN MJ1595"/>
    <property type="match status" value="1"/>
</dbReference>
<comment type="caution">
    <text evidence="7">The sequence shown here is derived from an EMBL/GenBank/DDBJ whole genome shotgun (WGS) entry which is preliminary data.</text>
</comment>
<organism evidence="7 8">
    <name type="scientific">Chitinophaga lutea</name>
    <dbReference type="NCBI Taxonomy" id="2488634"/>
    <lineage>
        <taxon>Bacteria</taxon>
        <taxon>Pseudomonadati</taxon>
        <taxon>Bacteroidota</taxon>
        <taxon>Chitinophagia</taxon>
        <taxon>Chitinophagales</taxon>
        <taxon>Chitinophagaceae</taxon>
        <taxon>Chitinophaga</taxon>
    </lineage>
</organism>
<sequence length="338" mass="37040">MPKALKNVLKFLAFLSIGLLMIWLALKDMTPKDYADVKDAFLSGNYWLVVPAFIIGIGSHLSRALRWRILIDTQHYKPGVLNTFFAVMVGYLVNMGVPRLGEIARCGVLANYEKIPADKLIGTMIAERALDLVCLAIVFLLCFLLQLDIVSAYLSAEVWPALEQKIANANVTQLLVLLGIVLVVIGVVIYLLKRFAASKAAIKLRALLRGVMDGFLSIGKMDGRKLGWFLFHTLMIWAQYLAMLYVGFLCLPATQELGLTAALTVLALGSVAMIVSPGGIGVYPFLVQKTLLLYNVAGPIGMAFGWIIWGAQTVLICILGLVSFIWLPIHNKKSAGKS</sequence>
<keyword evidence="8" id="KW-1185">Reference proteome</keyword>
<dbReference type="RefSeq" id="WP_123847379.1">
    <property type="nucleotide sequence ID" value="NZ_RPDH01000002.1"/>
</dbReference>
<comment type="subcellular location">
    <subcellularLocation>
        <location evidence="1">Cell membrane</location>
        <topology evidence="1">Multi-pass membrane protein</topology>
    </subcellularLocation>
</comment>
<dbReference type="Proteomes" id="UP000278351">
    <property type="component" value="Unassembled WGS sequence"/>
</dbReference>
<reference evidence="7 8" key="1">
    <citation type="submission" date="2018-11" db="EMBL/GenBank/DDBJ databases">
        <title>Chitinophaga lutea sp.nov., isolate from arsenic contaminated soil.</title>
        <authorList>
            <person name="Zong Y."/>
        </authorList>
    </citation>
    <scope>NUCLEOTIDE SEQUENCE [LARGE SCALE GENOMIC DNA]</scope>
    <source>
        <strain evidence="7 8">ZY74</strain>
    </source>
</reference>
<dbReference type="PANTHER" id="PTHR39087:SF2">
    <property type="entry name" value="UPF0104 MEMBRANE PROTEIN MJ1595"/>
    <property type="match status" value="1"/>
</dbReference>
<dbReference type="OrthoDB" id="9812094at2"/>
<evidence type="ECO:0000256" key="3">
    <source>
        <dbReference type="ARBA" id="ARBA00022692"/>
    </source>
</evidence>
<feature type="transmembrane region" description="Helical" evidence="6">
    <location>
        <begin position="306"/>
        <end position="329"/>
    </location>
</feature>
<feature type="transmembrane region" description="Helical" evidence="6">
    <location>
        <begin position="129"/>
        <end position="154"/>
    </location>
</feature>
<feature type="transmembrane region" description="Helical" evidence="6">
    <location>
        <begin position="46"/>
        <end position="65"/>
    </location>
</feature>
<evidence type="ECO:0000256" key="6">
    <source>
        <dbReference type="SAM" id="Phobius"/>
    </source>
</evidence>
<dbReference type="InterPro" id="IPR022791">
    <property type="entry name" value="L-PG_synthase/AglD"/>
</dbReference>
<feature type="transmembrane region" description="Helical" evidence="6">
    <location>
        <begin position="174"/>
        <end position="192"/>
    </location>
</feature>
<dbReference type="AlphaFoldDB" id="A0A3N4PJH1"/>
<keyword evidence="4 6" id="KW-1133">Transmembrane helix</keyword>
<evidence type="ECO:0000313" key="8">
    <source>
        <dbReference type="Proteomes" id="UP000278351"/>
    </source>
</evidence>
<protein>
    <submittedName>
        <fullName evidence="7">UPF0104 family protein</fullName>
    </submittedName>
</protein>
<keyword evidence="3 6" id="KW-0812">Transmembrane</keyword>
<dbReference type="Pfam" id="PF03706">
    <property type="entry name" value="LPG_synthase_TM"/>
    <property type="match status" value="1"/>
</dbReference>
<proteinExistence type="predicted"/>
<evidence type="ECO:0000256" key="4">
    <source>
        <dbReference type="ARBA" id="ARBA00022989"/>
    </source>
</evidence>
<feature type="transmembrane region" description="Helical" evidence="6">
    <location>
        <begin position="263"/>
        <end position="286"/>
    </location>
</feature>
<dbReference type="GO" id="GO:0005886">
    <property type="term" value="C:plasma membrane"/>
    <property type="evidence" value="ECO:0007669"/>
    <property type="project" value="UniProtKB-SubCell"/>
</dbReference>
<gene>
    <name evidence="7" type="ORF">EGT74_15095</name>
</gene>
<evidence type="ECO:0000256" key="5">
    <source>
        <dbReference type="ARBA" id="ARBA00023136"/>
    </source>
</evidence>
<feature type="transmembrane region" description="Helical" evidence="6">
    <location>
        <begin position="7"/>
        <end position="26"/>
    </location>
</feature>
<evidence type="ECO:0000256" key="2">
    <source>
        <dbReference type="ARBA" id="ARBA00022475"/>
    </source>
</evidence>
<name>A0A3N4PJH1_9BACT</name>
<evidence type="ECO:0000313" key="7">
    <source>
        <dbReference type="EMBL" id="RPE08376.1"/>
    </source>
</evidence>
<keyword evidence="5 6" id="KW-0472">Membrane</keyword>
<accession>A0A3N4PJH1</accession>
<dbReference type="EMBL" id="RPDH01000002">
    <property type="protein sequence ID" value="RPE08376.1"/>
    <property type="molecule type" value="Genomic_DNA"/>
</dbReference>
<evidence type="ECO:0000256" key="1">
    <source>
        <dbReference type="ARBA" id="ARBA00004651"/>
    </source>
</evidence>
<dbReference type="NCBIfam" id="TIGR00374">
    <property type="entry name" value="flippase-like domain"/>
    <property type="match status" value="1"/>
</dbReference>
<feature type="transmembrane region" description="Helical" evidence="6">
    <location>
        <begin position="227"/>
        <end position="251"/>
    </location>
</feature>